<dbReference type="Proteomes" id="UP000005945">
    <property type="component" value="Unassembled WGS sequence"/>
</dbReference>
<dbReference type="InterPro" id="IPR010022">
    <property type="entry name" value="XkdX"/>
</dbReference>
<dbReference type="EMBL" id="ABED02000025">
    <property type="protein sequence ID" value="EDP21718.1"/>
    <property type="molecule type" value="Genomic_DNA"/>
</dbReference>
<dbReference type="RefSeq" id="WP_005923650.1">
    <property type="nucleotide sequence ID" value="NZ_DS483500.1"/>
</dbReference>
<reference evidence="1 2" key="2">
    <citation type="submission" date="2007-09" db="EMBL/GenBank/DDBJ databases">
        <authorList>
            <person name="Fulton L."/>
            <person name="Clifton S."/>
            <person name="Fulton B."/>
            <person name="Xu J."/>
            <person name="Minx P."/>
            <person name="Pepin K.H."/>
            <person name="Johnson M."/>
            <person name="Thiruvilangam P."/>
            <person name="Bhonagiri V."/>
            <person name="Nash W.E."/>
            <person name="Mardis E.R."/>
            <person name="Wilson R.K."/>
        </authorList>
    </citation>
    <scope>NUCLEOTIDE SEQUENCE [LARGE SCALE GENOMIC DNA]</scope>
    <source>
        <strain evidence="1 2">M21/2</strain>
    </source>
</reference>
<name>A8SB20_9FIRM</name>
<evidence type="ECO:0000313" key="1">
    <source>
        <dbReference type="EMBL" id="EDP21718.1"/>
    </source>
</evidence>
<gene>
    <name evidence="1" type="ORF">FAEPRAM212_01539</name>
</gene>
<protein>
    <submittedName>
        <fullName evidence="1">Putative XkdX family protein</fullName>
    </submittedName>
</protein>
<reference evidence="1 2" key="1">
    <citation type="submission" date="2007-09" db="EMBL/GenBank/DDBJ databases">
        <title>Draft genome sequence of Faecalibacterium prausnitzii M21/2.</title>
        <authorList>
            <person name="Sudarsanam P."/>
            <person name="Ley R."/>
            <person name="Guruge J."/>
            <person name="Turnbaugh P.J."/>
            <person name="Mahowald M."/>
            <person name="Liep D."/>
            <person name="Gordon J."/>
        </authorList>
    </citation>
    <scope>NUCLEOTIDE SEQUENCE [LARGE SCALE GENOMIC DNA]</scope>
    <source>
        <strain evidence="1 2">M21/2</strain>
    </source>
</reference>
<evidence type="ECO:0000313" key="2">
    <source>
        <dbReference type="Proteomes" id="UP000005945"/>
    </source>
</evidence>
<dbReference type="GeneID" id="75069705"/>
<dbReference type="HOGENOM" id="CLU_195756_2_1_9"/>
<dbReference type="Pfam" id="PF09693">
    <property type="entry name" value="Phage_XkdX"/>
    <property type="match status" value="1"/>
</dbReference>
<comment type="caution">
    <text evidence="1">The sequence shown here is derived from an EMBL/GenBank/DDBJ whole genome shotgun (WGS) entry which is preliminary data.</text>
</comment>
<sequence>MSKKKHSPAFNTAVKEYNAGRWNKAMLKMLVERKPQRLTEDEYQEITGEPYSA</sequence>
<accession>A8SB20</accession>
<proteinExistence type="predicted"/>
<dbReference type="AlphaFoldDB" id="A8SB20"/>
<organism evidence="1 2">
    <name type="scientific">Faecalibacterium prausnitzii M21/2</name>
    <dbReference type="NCBI Taxonomy" id="411485"/>
    <lineage>
        <taxon>Bacteria</taxon>
        <taxon>Bacillati</taxon>
        <taxon>Bacillota</taxon>
        <taxon>Clostridia</taxon>
        <taxon>Eubacteriales</taxon>
        <taxon>Oscillospiraceae</taxon>
        <taxon>Faecalibacterium</taxon>
    </lineage>
</organism>